<gene>
    <name evidence="3" type="ORF">CROS1456_LOCUS3569</name>
    <name evidence="4" type="ORF">HKI87_06g40300</name>
</gene>
<dbReference type="InterPro" id="IPR052520">
    <property type="entry name" value="ATL_DNA_repair"/>
</dbReference>
<evidence type="ECO:0000259" key="2">
    <source>
        <dbReference type="Pfam" id="PF01035"/>
    </source>
</evidence>
<accession>A0A7S3CAH5</accession>
<dbReference type="CDD" id="cd06445">
    <property type="entry name" value="ATase"/>
    <property type="match status" value="1"/>
</dbReference>
<name>A0A7S3CAH5_9CHLO</name>
<dbReference type="InterPro" id="IPR036388">
    <property type="entry name" value="WH-like_DNA-bd_sf"/>
</dbReference>
<keyword evidence="5" id="KW-1185">Reference proteome</keyword>
<feature type="domain" description="Methylated-DNA-[protein]-cysteine S-methyltransferase DNA binding" evidence="2">
    <location>
        <begin position="23"/>
        <end position="86"/>
    </location>
</feature>
<reference evidence="4 5" key="2">
    <citation type="submission" date="2024-03" db="EMBL/GenBank/DDBJ databases">
        <title>Complete genome sequence of the green alga Chloropicon roscoffensis RCC1871.</title>
        <authorList>
            <person name="Lemieux C."/>
            <person name="Pombert J.-F."/>
            <person name="Otis C."/>
            <person name="Turmel M."/>
        </authorList>
    </citation>
    <scope>NUCLEOTIDE SEQUENCE [LARGE SCALE GENOMIC DNA]</scope>
    <source>
        <strain evidence="4 5">RCC1871</strain>
    </source>
</reference>
<dbReference type="Gene3D" id="1.10.10.10">
    <property type="entry name" value="Winged helix-like DNA-binding domain superfamily/Winged helix DNA-binding domain"/>
    <property type="match status" value="1"/>
</dbReference>
<proteinExistence type="predicted"/>
<dbReference type="PANTHER" id="PTHR42942:SF1">
    <property type="entry name" value="ALKYLTRANSFERASE-LIKE PROTEIN 1"/>
    <property type="match status" value="1"/>
</dbReference>
<reference evidence="3" key="1">
    <citation type="submission" date="2021-01" db="EMBL/GenBank/DDBJ databases">
        <authorList>
            <person name="Corre E."/>
            <person name="Pelletier E."/>
            <person name="Niang G."/>
            <person name="Scheremetjew M."/>
            <person name="Finn R."/>
            <person name="Kale V."/>
            <person name="Holt S."/>
            <person name="Cochrane G."/>
            <person name="Meng A."/>
            <person name="Brown T."/>
            <person name="Cohen L."/>
        </authorList>
    </citation>
    <scope>NUCLEOTIDE SEQUENCE</scope>
    <source>
        <strain evidence="3">RCC1871</strain>
    </source>
</reference>
<evidence type="ECO:0000256" key="1">
    <source>
        <dbReference type="ARBA" id="ARBA00022763"/>
    </source>
</evidence>
<dbReference type="EMBL" id="CP151506">
    <property type="protein sequence ID" value="WZN62493.1"/>
    <property type="molecule type" value="Genomic_DNA"/>
</dbReference>
<dbReference type="GO" id="GO:0008168">
    <property type="term" value="F:methyltransferase activity"/>
    <property type="evidence" value="ECO:0007669"/>
    <property type="project" value="UniProtKB-KW"/>
</dbReference>
<dbReference type="GO" id="GO:0006281">
    <property type="term" value="P:DNA repair"/>
    <property type="evidence" value="ECO:0007669"/>
    <property type="project" value="InterPro"/>
</dbReference>
<dbReference type="InterPro" id="IPR036217">
    <property type="entry name" value="MethylDNA_cys_MeTrfase_DNAb"/>
</dbReference>
<dbReference type="Proteomes" id="UP001472866">
    <property type="component" value="Chromosome 06"/>
</dbReference>
<organism evidence="3">
    <name type="scientific">Chloropicon roscoffensis</name>
    <dbReference type="NCBI Taxonomy" id="1461544"/>
    <lineage>
        <taxon>Eukaryota</taxon>
        <taxon>Viridiplantae</taxon>
        <taxon>Chlorophyta</taxon>
        <taxon>Chloropicophyceae</taxon>
        <taxon>Chloropicales</taxon>
        <taxon>Chloropicaceae</taxon>
        <taxon>Chloropicon</taxon>
    </lineage>
</organism>
<dbReference type="EMBL" id="HBHZ01004622">
    <property type="protein sequence ID" value="CAE0190479.1"/>
    <property type="molecule type" value="Transcribed_RNA"/>
</dbReference>
<dbReference type="GO" id="GO:0032259">
    <property type="term" value="P:methylation"/>
    <property type="evidence" value="ECO:0007669"/>
    <property type="project" value="UniProtKB-KW"/>
</dbReference>
<keyword evidence="1" id="KW-0227">DNA damage</keyword>
<dbReference type="InterPro" id="IPR014048">
    <property type="entry name" value="MethylDNA_cys_MeTrfase_DNA-bd"/>
</dbReference>
<dbReference type="AlphaFoldDB" id="A0A7S3CAH5"/>
<protein>
    <submittedName>
        <fullName evidence="4">6-O-methylguanine DNA methyltransferase</fullName>
    </submittedName>
</protein>
<sequence>MAKGERPKDSRRLSRKKTKQKIFFDEVCRMTKLVPKNKLTTYGAIARAMGVDNYSRHVGFALGKVKASDGVPWWRVINSSGRISFRPKDRVGEGTRAKPFTSLQSIKLAGEGHTFTEAGAIVGWTKKLHDFNR</sequence>
<dbReference type="Pfam" id="PF01035">
    <property type="entry name" value="DNA_binding_1"/>
    <property type="match status" value="1"/>
</dbReference>
<dbReference type="PANTHER" id="PTHR42942">
    <property type="entry name" value="6-O-METHYLGUANINE DNA METHYLTRANSFERASE"/>
    <property type="match status" value="1"/>
</dbReference>
<dbReference type="SUPFAM" id="SSF46767">
    <property type="entry name" value="Methylated DNA-protein cysteine methyltransferase, C-terminal domain"/>
    <property type="match status" value="1"/>
</dbReference>
<keyword evidence="4" id="KW-0808">Transferase</keyword>
<evidence type="ECO:0000313" key="5">
    <source>
        <dbReference type="Proteomes" id="UP001472866"/>
    </source>
</evidence>
<evidence type="ECO:0000313" key="4">
    <source>
        <dbReference type="EMBL" id="WZN62493.1"/>
    </source>
</evidence>
<keyword evidence="4" id="KW-0489">Methyltransferase</keyword>
<evidence type="ECO:0000313" key="3">
    <source>
        <dbReference type="EMBL" id="CAE0190479.1"/>
    </source>
</evidence>